<proteinExistence type="predicted"/>
<dbReference type="Proteomes" id="UP000315711">
    <property type="component" value="Unassembled WGS sequence"/>
</dbReference>
<sequence>MSDQIYNSLIGRVVQVNKSGPGATVGKLLAVKEDFLVFRAKNQEIIFFTLEHIKTITEETEAQIHFSSEEKELLYPNNFQKLIQTFIGENVRINRSGPDSRVGKLHGEDGSFIMLQTERDGLIFYTIEHLKSLSIVVMQSNEENEVSDNSDEESPVEETIDMASESENETENDKEN</sequence>
<organism evidence="2 3">
    <name type="scientific">Halalkalibacter nanhaiisediminis</name>
    <dbReference type="NCBI Taxonomy" id="688079"/>
    <lineage>
        <taxon>Bacteria</taxon>
        <taxon>Bacillati</taxon>
        <taxon>Bacillota</taxon>
        <taxon>Bacilli</taxon>
        <taxon>Bacillales</taxon>
        <taxon>Bacillaceae</taxon>
        <taxon>Halalkalibacter</taxon>
    </lineage>
</organism>
<dbReference type="OrthoDB" id="2452727at2"/>
<evidence type="ECO:0000256" key="1">
    <source>
        <dbReference type="SAM" id="MobiDB-lite"/>
    </source>
</evidence>
<name>A0A562QQT5_9BACI</name>
<evidence type="ECO:0000313" key="2">
    <source>
        <dbReference type="EMBL" id="TWI59118.1"/>
    </source>
</evidence>
<keyword evidence="3" id="KW-1185">Reference proteome</keyword>
<evidence type="ECO:0000313" key="3">
    <source>
        <dbReference type="Proteomes" id="UP000315711"/>
    </source>
</evidence>
<keyword evidence="2" id="KW-0946">Virion</keyword>
<dbReference type="AlphaFoldDB" id="A0A562QQT5"/>
<feature type="compositionally biased region" description="Acidic residues" evidence="1">
    <location>
        <begin position="142"/>
        <end position="170"/>
    </location>
</feature>
<protein>
    <submittedName>
        <fullName evidence="2">Spore coat protein B</fullName>
    </submittedName>
</protein>
<dbReference type="EMBL" id="VLKZ01000002">
    <property type="protein sequence ID" value="TWI59118.1"/>
    <property type="molecule type" value="Genomic_DNA"/>
</dbReference>
<dbReference type="RefSeq" id="WP_144449200.1">
    <property type="nucleotide sequence ID" value="NZ_VLKZ01000002.1"/>
</dbReference>
<keyword evidence="2" id="KW-0167">Capsid protein</keyword>
<gene>
    <name evidence="2" type="ORF">IQ10_00830</name>
</gene>
<feature type="region of interest" description="Disordered" evidence="1">
    <location>
        <begin position="141"/>
        <end position="176"/>
    </location>
</feature>
<reference evidence="2 3" key="1">
    <citation type="journal article" date="2015" name="Stand. Genomic Sci.">
        <title>Genomic Encyclopedia of Bacterial and Archaeal Type Strains, Phase III: the genomes of soil and plant-associated and newly described type strains.</title>
        <authorList>
            <person name="Whitman W.B."/>
            <person name="Woyke T."/>
            <person name="Klenk H.P."/>
            <person name="Zhou Y."/>
            <person name="Lilburn T.G."/>
            <person name="Beck B.J."/>
            <person name="De Vos P."/>
            <person name="Vandamme P."/>
            <person name="Eisen J.A."/>
            <person name="Garrity G."/>
            <person name="Hugenholtz P."/>
            <person name="Kyrpides N.C."/>
        </authorList>
    </citation>
    <scope>NUCLEOTIDE SEQUENCE [LARGE SCALE GENOMIC DNA]</scope>
    <source>
        <strain evidence="2 3">CGMCC 1.10116</strain>
    </source>
</reference>
<accession>A0A562QQT5</accession>
<comment type="caution">
    <text evidence="2">The sequence shown here is derived from an EMBL/GenBank/DDBJ whole genome shotgun (WGS) entry which is preliminary data.</text>
</comment>